<gene>
    <name evidence="2" type="ORF">LMG27952_07579</name>
</gene>
<keyword evidence="3" id="KW-1185">Reference proteome</keyword>
<proteinExistence type="predicted"/>
<feature type="region of interest" description="Disordered" evidence="1">
    <location>
        <begin position="92"/>
        <end position="111"/>
    </location>
</feature>
<accession>A0ABM8PBE8</accession>
<name>A0ABM8PBE8_9BURK</name>
<comment type="caution">
    <text evidence="2">The sequence shown here is derived from an EMBL/GenBank/DDBJ whole genome shotgun (WGS) entry which is preliminary data.</text>
</comment>
<evidence type="ECO:0000313" key="2">
    <source>
        <dbReference type="EMBL" id="CAD6561803.1"/>
    </source>
</evidence>
<evidence type="ECO:0000313" key="3">
    <source>
        <dbReference type="Proteomes" id="UP000656319"/>
    </source>
</evidence>
<reference evidence="2 3" key="1">
    <citation type="submission" date="2020-10" db="EMBL/GenBank/DDBJ databases">
        <authorList>
            <person name="Peeters C."/>
        </authorList>
    </citation>
    <scope>NUCLEOTIDE SEQUENCE [LARGE SCALE GENOMIC DNA]</scope>
    <source>
        <strain evidence="2 3">LMG 27952</strain>
    </source>
</reference>
<sequence length="202" mass="22441">MNLRATRPALLALHDLACRLQIQQERYGCRLAAIPRVRAGNAPSNPAPELPCDRATQPLNCIKSGLRVRTSLCLEENIPRIWKTGSRHLSPRATPAIPCNRHNSTSGGRAHQISRQLEGIVTEEQGLSTCCRVPWDKGKLPEQKLPLKFLEFGRDSDQVAEIFERPRTHVNSTCRCNTLEAARAARGIAAEMPPVTTYNDCN</sequence>
<evidence type="ECO:0000256" key="1">
    <source>
        <dbReference type="SAM" id="MobiDB-lite"/>
    </source>
</evidence>
<dbReference type="Proteomes" id="UP000656319">
    <property type="component" value="Unassembled WGS sequence"/>
</dbReference>
<organism evidence="2 3">
    <name type="scientific">Paraburkholderia hiiakae</name>
    <dbReference type="NCBI Taxonomy" id="1081782"/>
    <lineage>
        <taxon>Bacteria</taxon>
        <taxon>Pseudomonadati</taxon>
        <taxon>Pseudomonadota</taxon>
        <taxon>Betaproteobacteria</taxon>
        <taxon>Burkholderiales</taxon>
        <taxon>Burkholderiaceae</taxon>
        <taxon>Paraburkholderia</taxon>
    </lineage>
</organism>
<protein>
    <submittedName>
        <fullName evidence="2">Uncharacterized protein</fullName>
    </submittedName>
</protein>
<dbReference type="EMBL" id="CAJHCQ010000039">
    <property type="protein sequence ID" value="CAD6561803.1"/>
    <property type="molecule type" value="Genomic_DNA"/>
</dbReference>